<dbReference type="Pfam" id="PF02653">
    <property type="entry name" value="BPD_transp_2"/>
    <property type="match status" value="1"/>
</dbReference>
<dbReference type="InterPro" id="IPR001851">
    <property type="entry name" value="ABC_transp_permease"/>
</dbReference>
<name>A0A7X0M6L4_9ACTN</name>
<dbReference type="InterPro" id="IPR043428">
    <property type="entry name" value="LivM-like"/>
</dbReference>
<gene>
    <name evidence="7" type="ORF">BJ992_002788</name>
</gene>
<evidence type="ECO:0000256" key="2">
    <source>
        <dbReference type="ARBA" id="ARBA00022475"/>
    </source>
</evidence>
<keyword evidence="4 6" id="KW-1133">Transmembrane helix</keyword>
<organism evidence="7 8">
    <name type="scientific">Sphaerisporangium rubeum</name>
    <dbReference type="NCBI Taxonomy" id="321317"/>
    <lineage>
        <taxon>Bacteria</taxon>
        <taxon>Bacillati</taxon>
        <taxon>Actinomycetota</taxon>
        <taxon>Actinomycetes</taxon>
        <taxon>Streptosporangiales</taxon>
        <taxon>Streptosporangiaceae</taxon>
        <taxon>Sphaerisporangium</taxon>
    </lineage>
</organism>
<evidence type="ECO:0000256" key="5">
    <source>
        <dbReference type="ARBA" id="ARBA00023136"/>
    </source>
</evidence>
<dbReference type="AlphaFoldDB" id="A0A7X0M6L4"/>
<evidence type="ECO:0000256" key="1">
    <source>
        <dbReference type="ARBA" id="ARBA00004651"/>
    </source>
</evidence>
<protein>
    <submittedName>
        <fullName evidence="7">Branched-chain amino acid transport system permease protein</fullName>
    </submittedName>
</protein>
<keyword evidence="2" id="KW-1003">Cell membrane</keyword>
<dbReference type="PANTHER" id="PTHR30482">
    <property type="entry name" value="HIGH-AFFINITY BRANCHED-CHAIN AMINO ACID TRANSPORT SYSTEM PERMEASE"/>
    <property type="match status" value="1"/>
</dbReference>
<keyword evidence="3 6" id="KW-0812">Transmembrane</keyword>
<dbReference type="RefSeq" id="WP_184981043.1">
    <property type="nucleotide sequence ID" value="NZ_BAAALO010000013.1"/>
</dbReference>
<feature type="transmembrane region" description="Helical" evidence="6">
    <location>
        <begin position="309"/>
        <end position="329"/>
    </location>
</feature>
<dbReference type="GO" id="GO:0005886">
    <property type="term" value="C:plasma membrane"/>
    <property type="evidence" value="ECO:0007669"/>
    <property type="project" value="UniProtKB-SubCell"/>
</dbReference>
<evidence type="ECO:0000313" key="7">
    <source>
        <dbReference type="EMBL" id="MBB6473357.1"/>
    </source>
</evidence>
<keyword evidence="8" id="KW-1185">Reference proteome</keyword>
<feature type="transmembrane region" description="Helical" evidence="6">
    <location>
        <begin position="269"/>
        <end position="297"/>
    </location>
</feature>
<feature type="transmembrane region" description="Helical" evidence="6">
    <location>
        <begin position="108"/>
        <end position="128"/>
    </location>
</feature>
<feature type="transmembrane region" description="Helical" evidence="6">
    <location>
        <begin position="135"/>
        <end position="153"/>
    </location>
</feature>
<sequence length="343" mass="36258">MSVSRVVSEDRVPTAGGATAAVPPPPAYTAHPLRFLAILTVAALIVPFLAGESAYSTDLLNTALIHSILVLGFYWCFSLGGRFTFGVFAMYATGAYISVWAGNHLGGFWAGLLVAVLATGALGCLMQLVFARTALIFFAIVTMAIGGLLIIVFREWTSFTGGYEGLSEIATPSILGLPLDTAESRYYLILGILVLFLLATALFLRSPAARDLRMAKDKGPVAAVAGLRPKHLQLAAFGVGSAMQGAAGSLYAHNSGYFSLEAFNIDISLLVLLMLLLGGMNSMYGPVIGAVVLVYLPELLRGVQDYADFIYGVAVLVIVVAFPSGIAGLRQTVERRLRRAGSA</sequence>
<dbReference type="CDD" id="cd06581">
    <property type="entry name" value="TM_PBP1_LivM_like"/>
    <property type="match status" value="1"/>
</dbReference>
<accession>A0A7X0M6L4</accession>
<keyword evidence="5 6" id="KW-0472">Membrane</keyword>
<reference evidence="7 8" key="1">
    <citation type="submission" date="2020-08" db="EMBL/GenBank/DDBJ databases">
        <title>Sequencing the genomes of 1000 actinobacteria strains.</title>
        <authorList>
            <person name="Klenk H.-P."/>
        </authorList>
    </citation>
    <scope>NUCLEOTIDE SEQUENCE [LARGE SCALE GENOMIC DNA]</scope>
    <source>
        <strain evidence="7 8">DSM 44936</strain>
    </source>
</reference>
<comment type="subcellular location">
    <subcellularLocation>
        <location evidence="1">Cell membrane</location>
        <topology evidence="1">Multi-pass membrane protein</topology>
    </subcellularLocation>
</comment>
<evidence type="ECO:0000313" key="8">
    <source>
        <dbReference type="Proteomes" id="UP000555564"/>
    </source>
</evidence>
<dbReference type="EMBL" id="JACHIU010000001">
    <property type="protein sequence ID" value="MBB6473357.1"/>
    <property type="molecule type" value="Genomic_DNA"/>
</dbReference>
<feature type="transmembrane region" description="Helical" evidence="6">
    <location>
        <begin position="186"/>
        <end position="204"/>
    </location>
</feature>
<dbReference type="PANTHER" id="PTHR30482:SF10">
    <property type="entry name" value="HIGH-AFFINITY BRANCHED-CHAIN AMINO ACID TRANSPORT PROTEIN BRAE"/>
    <property type="match status" value="1"/>
</dbReference>
<proteinExistence type="predicted"/>
<evidence type="ECO:0000256" key="3">
    <source>
        <dbReference type="ARBA" id="ARBA00022692"/>
    </source>
</evidence>
<dbReference type="Proteomes" id="UP000555564">
    <property type="component" value="Unassembled WGS sequence"/>
</dbReference>
<feature type="transmembrane region" description="Helical" evidence="6">
    <location>
        <begin position="33"/>
        <end position="51"/>
    </location>
</feature>
<comment type="caution">
    <text evidence="7">The sequence shown here is derived from an EMBL/GenBank/DDBJ whole genome shotgun (WGS) entry which is preliminary data.</text>
</comment>
<dbReference type="GO" id="GO:0015658">
    <property type="term" value="F:branched-chain amino acid transmembrane transporter activity"/>
    <property type="evidence" value="ECO:0007669"/>
    <property type="project" value="InterPro"/>
</dbReference>
<feature type="transmembrane region" description="Helical" evidence="6">
    <location>
        <begin position="63"/>
        <end position="88"/>
    </location>
</feature>
<evidence type="ECO:0000256" key="4">
    <source>
        <dbReference type="ARBA" id="ARBA00022989"/>
    </source>
</evidence>
<evidence type="ECO:0000256" key="6">
    <source>
        <dbReference type="SAM" id="Phobius"/>
    </source>
</evidence>